<evidence type="ECO:0000256" key="1">
    <source>
        <dbReference type="SAM" id="MobiDB-lite"/>
    </source>
</evidence>
<dbReference type="EMBL" id="BSFD01000003">
    <property type="protein sequence ID" value="GLK48543.1"/>
    <property type="molecule type" value="Genomic_DNA"/>
</dbReference>
<accession>A0ABQ5T815</accession>
<sequence>MAASTRGGCTQTDAVGSSTAFAAPSPCFEQPEAAATRVAAKTTVAVIRRFILRLNDIWLTAKPPENLLPRAPPV</sequence>
<proteinExistence type="predicted"/>
<keyword evidence="3" id="KW-1185">Reference proteome</keyword>
<gene>
    <name evidence="2" type="ORF">GCM10017620_15160</name>
</gene>
<dbReference type="Proteomes" id="UP001143509">
    <property type="component" value="Unassembled WGS sequence"/>
</dbReference>
<name>A0ABQ5T815_9CAUL</name>
<evidence type="ECO:0000313" key="2">
    <source>
        <dbReference type="EMBL" id="GLK48543.1"/>
    </source>
</evidence>
<protein>
    <submittedName>
        <fullName evidence="2">Uncharacterized protein</fullName>
    </submittedName>
</protein>
<organism evidence="2 3">
    <name type="scientific">Brevundimonas intermedia</name>
    <dbReference type="NCBI Taxonomy" id="74315"/>
    <lineage>
        <taxon>Bacteria</taxon>
        <taxon>Pseudomonadati</taxon>
        <taxon>Pseudomonadota</taxon>
        <taxon>Alphaproteobacteria</taxon>
        <taxon>Caulobacterales</taxon>
        <taxon>Caulobacteraceae</taxon>
        <taxon>Brevundimonas</taxon>
    </lineage>
</organism>
<reference evidence="2" key="2">
    <citation type="submission" date="2023-01" db="EMBL/GenBank/DDBJ databases">
        <authorList>
            <person name="Sun Q."/>
            <person name="Evtushenko L."/>
        </authorList>
    </citation>
    <scope>NUCLEOTIDE SEQUENCE</scope>
    <source>
        <strain evidence="2">VKM B-1499</strain>
    </source>
</reference>
<comment type="caution">
    <text evidence="2">The sequence shown here is derived from an EMBL/GenBank/DDBJ whole genome shotgun (WGS) entry which is preliminary data.</text>
</comment>
<evidence type="ECO:0000313" key="3">
    <source>
        <dbReference type="Proteomes" id="UP001143509"/>
    </source>
</evidence>
<feature type="compositionally biased region" description="Polar residues" evidence="1">
    <location>
        <begin position="7"/>
        <end position="20"/>
    </location>
</feature>
<reference evidence="2" key="1">
    <citation type="journal article" date="2014" name="Int. J. Syst. Evol. Microbiol.">
        <title>Complete genome of a new Firmicutes species belonging to the dominant human colonic microbiota ('Ruminococcus bicirculans') reveals two chromosomes and a selective capacity to utilize plant glucans.</title>
        <authorList>
            <consortium name="NISC Comparative Sequencing Program"/>
            <person name="Wegmann U."/>
            <person name="Louis P."/>
            <person name="Goesmann A."/>
            <person name="Henrissat B."/>
            <person name="Duncan S.H."/>
            <person name="Flint H.J."/>
        </authorList>
    </citation>
    <scope>NUCLEOTIDE SEQUENCE</scope>
    <source>
        <strain evidence="2">VKM B-1499</strain>
    </source>
</reference>
<feature type="region of interest" description="Disordered" evidence="1">
    <location>
        <begin position="1"/>
        <end position="21"/>
    </location>
</feature>